<proteinExistence type="predicted"/>
<dbReference type="InterPro" id="IPR014716">
    <property type="entry name" value="Fibrinogen_a/b/g_C_1"/>
</dbReference>
<feature type="domain" description="Fibrinogen C-terminal" evidence="1">
    <location>
        <begin position="3"/>
        <end position="49"/>
    </location>
</feature>
<protein>
    <recommendedName>
        <fullName evidence="1">Fibrinogen C-terminal domain-containing protein</fullName>
    </recommendedName>
</protein>
<dbReference type="VEuPathDB" id="VectorBase:HLOH_044836"/>
<evidence type="ECO:0000313" key="2">
    <source>
        <dbReference type="EMBL" id="KAH9380159.1"/>
    </source>
</evidence>
<dbReference type="OrthoDB" id="6538135at2759"/>
<gene>
    <name evidence="2" type="ORF">HPB48_002389</name>
</gene>
<dbReference type="InterPro" id="IPR002181">
    <property type="entry name" value="Fibrinogen_a/b/g_C_dom"/>
</dbReference>
<dbReference type="AlphaFoldDB" id="A0A9J6H0G4"/>
<comment type="caution">
    <text evidence="2">The sequence shown here is derived from an EMBL/GenBank/DDBJ whole genome shotgun (WGS) entry which is preliminary data.</text>
</comment>
<evidence type="ECO:0000259" key="1">
    <source>
        <dbReference type="Pfam" id="PF00147"/>
    </source>
</evidence>
<evidence type="ECO:0000313" key="3">
    <source>
        <dbReference type="Proteomes" id="UP000821853"/>
    </source>
</evidence>
<accession>A0A9J6H0G4</accession>
<keyword evidence="3" id="KW-1185">Reference proteome</keyword>
<sequence>MQVIQRRGQYGNSIFYFYRKWNDYASGFGSTEKEYWIGKKIMFLLAKQRVWNKERRPTTR</sequence>
<dbReference type="Proteomes" id="UP000821853">
    <property type="component" value="Chromosome 8"/>
</dbReference>
<dbReference type="Pfam" id="PF00147">
    <property type="entry name" value="Fibrinogen_C"/>
    <property type="match status" value="1"/>
</dbReference>
<dbReference type="SUPFAM" id="SSF56496">
    <property type="entry name" value="Fibrinogen C-terminal domain-like"/>
    <property type="match status" value="1"/>
</dbReference>
<name>A0A9J6H0G4_HAELO</name>
<organism evidence="2 3">
    <name type="scientific">Haemaphysalis longicornis</name>
    <name type="common">Bush tick</name>
    <dbReference type="NCBI Taxonomy" id="44386"/>
    <lineage>
        <taxon>Eukaryota</taxon>
        <taxon>Metazoa</taxon>
        <taxon>Ecdysozoa</taxon>
        <taxon>Arthropoda</taxon>
        <taxon>Chelicerata</taxon>
        <taxon>Arachnida</taxon>
        <taxon>Acari</taxon>
        <taxon>Parasitiformes</taxon>
        <taxon>Ixodida</taxon>
        <taxon>Ixodoidea</taxon>
        <taxon>Ixodidae</taxon>
        <taxon>Haemaphysalinae</taxon>
        <taxon>Haemaphysalis</taxon>
    </lineage>
</organism>
<dbReference type="EMBL" id="JABSTR010000010">
    <property type="protein sequence ID" value="KAH9380159.1"/>
    <property type="molecule type" value="Genomic_DNA"/>
</dbReference>
<dbReference type="InterPro" id="IPR036056">
    <property type="entry name" value="Fibrinogen-like_C"/>
</dbReference>
<reference evidence="2 3" key="1">
    <citation type="journal article" date="2020" name="Cell">
        <title>Large-Scale Comparative Analyses of Tick Genomes Elucidate Their Genetic Diversity and Vector Capacities.</title>
        <authorList>
            <consortium name="Tick Genome and Microbiome Consortium (TIGMIC)"/>
            <person name="Jia N."/>
            <person name="Wang J."/>
            <person name="Shi W."/>
            <person name="Du L."/>
            <person name="Sun Y."/>
            <person name="Zhan W."/>
            <person name="Jiang J.F."/>
            <person name="Wang Q."/>
            <person name="Zhang B."/>
            <person name="Ji P."/>
            <person name="Bell-Sakyi L."/>
            <person name="Cui X.M."/>
            <person name="Yuan T.T."/>
            <person name="Jiang B.G."/>
            <person name="Yang W.F."/>
            <person name="Lam T.T."/>
            <person name="Chang Q.C."/>
            <person name="Ding S.J."/>
            <person name="Wang X.J."/>
            <person name="Zhu J.G."/>
            <person name="Ruan X.D."/>
            <person name="Zhao L."/>
            <person name="Wei J.T."/>
            <person name="Ye R.Z."/>
            <person name="Que T.C."/>
            <person name="Du C.H."/>
            <person name="Zhou Y.H."/>
            <person name="Cheng J.X."/>
            <person name="Dai P.F."/>
            <person name="Guo W.B."/>
            <person name="Han X.H."/>
            <person name="Huang E.J."/>
            <person name="Li L.F."/>
            <person name="Wei W."/>
            <person name="Gao Y.C."/>
            <person name="Liu J.Z."/>
            <person name="Shao H.Z."/>
            <person name="Wang X."/>
            <person name="Wang C.C."/>
            <person name="Yang T.C."/>
            <person name="Huo Q.B."/>
            <person name="Li W."/>
            <person name="Chen H.Y."/>
            <person name="Chen S.E."/>
            <person name="Zhou L.G."/>
            <person name="Ni X.B."/>
            <person name="Tian J.H."/>
            <person name="Sheng Y."/>
            <person name="Liu T."/>
            <person name="Pan Y.S."/>
            <person name="Xia L.Y."/>
            <person name="Li J."/>
            <person name="Zhao F."/>
            <person name="Cao W.C."/>
        </authorList>
    </citation>
    <scope>NUCLEOTIDE SEQUENCE [LARGE SCALE GENOMIC DNA]</scope>
    <source>
        <strain evidence="2">HaeL-2018</strain>
    </source>
</reference>
<dbReference type="Gene3D" id="3.90.215.10">
    <property type="entry name" value="Gamma Fibrinogen, chain A, domain 1"/>
    <property type="match status" value="1"/>
</dbReference>